<gene>
    <name evidence="3" type="ORF">METZ01_LOCUS3775</name>
</gene>
<dbReference type="InterPro" id="IPR011055">
    <property type="entry name" value="Dup_hybrid_motif"/>
</dbReference>
<dbReference type="Pfam" id="PF01551">
    <property type="entry name" value="Peptidase_M23"/>
    <property type="match status" value="2"/>
</dbReference>
<dbReference type="InterPro" id="IPR050570">
    <property type="entry name" value="Cell_wall_metabolism_enzyme"/>
</dbReference>
<proteinExistence type="predicted"/>
<dbReference type="PANTHER" id="PTHR21666:SF289">
    <property type="entry name" value="L-ALA--D-GLU ENDOPEPTIDASE"/>
    <property type="match status" value="1"/>
</dbReference>
<feature type="non-terminal residue" evidence="3">
    <location>
        <position position="1"/>
    </location>
</feature>
<dbReference type="EMBL" id="UINC01000197">
    <property type="protein sequence ID" value="SUZ50921.1"/>
    <property type="molecule type" value="Genomic_DNA"/>
</dbReference>
<dbReference type="InterPro" id="IPR016047">
    <property type="entry name" value="M23ase_b-sheet_dom"/>
</dbReference>
<feature type="domain" description="M23ase beta-sheet core" evidence="2">
    <location>
        <begin position="9"/>
        <end position="64"/>
    </location>
</feature>
<dbReference type="SUPFAM" id="SSF51261">
    <property type="entry name" value="Duplicated hybrid motif"/>
    <property type="match status" value="1"/>
</dbReference>
<evidence type="ECO:0000256" key="1">
    <source>
        <dbReference type="ARBA" id="ARBA00022729"/>
    </source>
</evidence>
<evidence type="ECO:0000259" key="2">
    <source>
        <dbReference type="Pfam" id="PF01551"/>
    </source>
</evidence>
<keyword evidence="1" id="KW-0732">Signal</keyword>
<evidence type="ECO:0000313" key="3">
    <source>
        <dbReference type="EMBL" id="SUZ50921.1"/>
    </source>
</evidence>
<dbReference type="Gene3D" id="2.70.70.10">
    <property type="entry name" value="Glucose Permease (Domain IIA)"/>
    <property type="match status" value="1"/>
</dbReference>
<feature type="non-terminal residue" evidence="3">
    <location>
        <position position="160"/>
    </location>
</feature>
<dbReference type="PANTHER" id="PTHR21666">
    <property type="entry name" value="PEPTIDASE-RELATED"/>
    <property type="match status" value="1"/>
</dbReference>
<dbReference type="AlphaFoldDB" id="A0A381N8H2"/>
<reference evidence="3" key="1">
    <citation type="submission" date="2018-05" db="EMBL/GenBank/DDBJ databases">
        <authorList>
            <person name="Lanie J.A."/>
            <person name="Ng W.-L."/>
            <person name="Kazmierczak K.M."/>
            <person name="Andrzejewski T.M."/>
            <person name="Davidsen T.M."/>
            <person name="Wayne K.J."/>
            <person name="Tettelin H."/>
            <person name="Glass J.I."/>
            <person name="Rusch D."/>
            <person name="Podicherti R."/>
            <person name="Tsui H.-C.T."/>
            <person name="Winkler M.E."/>
        </authorList>
    </citation>
    <scope>NUCLEOTIDE SEQUENCE</scope>
</reference>
<dbReference type="GO" id="GO:0004222">
    <property type="term" value="F:metalloendopeptidase activity"/>
    <property type="evidence" value="ECO:0007669"/>
    <property type="project" value="TreeGrafter"/>
</dbReference>
<protein>
    <recommendedName>
        <fullName evidence="2">M23ase beta-sheet core domain-containing protein</fullName>
    </recommendedName>
</protein>
<accession>A0A381N8H2</accession>
<sequence length="160" mass="18511">MGELRGDHFHMGIDIKTFGKTGYPVYASENGYIERIRVSESGYGKAIYIKHLDGKKTVYAHLNIFNKIIDNYVTNYQYRKKHFSVNIYPGKKFFIKKGEIIAYSGNTGSSSGPHLHFELRDSLDNVYDPLKLKFNEIKDNTKPTIEKVTFKTLDKYSRIN</sequence>
<name>A0A381N8H2_9ZZZZ</name>
<organism evidence="3">
    <name type="scientific">marine metagenome</name>
    <dbReference type="NCBI Taxonomy" id="408172"/>
    <lineage>
        <taxon>unclassified sequences</taxon>
        <taxon>metagenomes</taxon>
        <taxon>ecological metagenomes</taxon>
    </lineage>
</organism>
<dbReference type="CDD" id="cd12797">
    <property type="entry name" value="M23_peptidase"/>
    <property type="match status" value="1"/>
</dbReference>
<feature type="domain" description="M23ase beta-sheet core" evidence="2">
    <location>
        <begin position="70"/>
        <end position="122"/>
    </location>
</feature>